<dbReference type="AlphaFoldDB" id="A0A9Q3BN48"/>
<sequence length="134" mass="14692">MLHWHQKYQLPSLLSIPGELALFISVDWFNTHGGSSHLVRIGPIMLICLNLPQNERLQPHNVHVPGVIPGAKEPTSLQLNCLLIPLIKGLKEPWLGSLYSPTSRGPSGSFIHVAILMAIANVVSMHKLTGLISQ</sequence>
<reference evidence="1" key="1">
    <citation type="submission" date="2021-03" db="EMBL/GenBank/DDBJ databases">
        <title>Draft genome sequence of rust myrtle Austropuccinia psidii MF-1, a brazilian biotype.</title>
        <authorList>
            <person name="Quecine M.C."/>
            <person name="Pachon D.M.R."/>
            <person name="Bonatelli M.L."/>
            <person name="Correr F.H."/>
            <person name="Franceschini L.M."/>
            <person name="Leite T.F."/>
            <person name="Margarido G.R.A."/>
            <person name="Almeida C.A."/>
            <person name="Ferrarezi J.A."/>
            <person name="Labate C.A."/>
        </authorList>
    </citation>
    <scope>NUCLEOTIDE SEQUENCE</scope>
    <source>
        <strain evidence="1">MF-1</strain>
    </source>
</reference>
<proteinExistence type="predicted"/>
<gene>
    <name evidence="1" type="ORF">O181_008067</name>
</gene>
<comment type="caution">
    <text evidence="1">The sequence shown here is derived from an EMBL/GenBank/DDBJ whole genome shotgun (WGS) entry which is preliminary data.</text>
</comment>
<name>A0A9Q3BN48_9BASI</name>
<keyword evidence="2" id="KW-1185">Reference proteome</keyword>
<organism evidence="1 2">
    <name type="scientific">Austropuccinia psidii MF-1</name>
    <dbReference type="NCBI Taxonomy" id="1389203"/>
    <lineage>
        <taxon>Eukaryota</taxon>
        <taxon>Fungi</taxon>
        <taxon>Dikarya</taxon>
        <taxon>Basidiomycota</taxon>
        <taxon>Pucciniomycotina</taxon>
        <taxon>Pucciniomycetes</taxon>
        <taxon>Pucciniales</taxon>
        <taxon>Sphaerophragmiaceae</taxon>
        <taxon>Austropuccinia</taxon>
    </lineage>
</organism>
<evidence type="ECO:0000313" key="1">
    <source>
        <dbReference type="EMBL" id="MBW0468352.1"/>
    </source>
</evidence>
<dbReference type="Proteomes" id="UP000765509">
    <property type="component" value="Unassembled WGS sequence"/>
</dbReference>
<accession>A0A9Q3BN48</accession>
<evidence type="ECO:0000313" key="2">
    <source>
        <dbReference type="Proteomes" id="UP000765509"/>
    </source>
</evidence>
<dbReference type="EMBL" id="AVOT02001842">
    <property type="protein sequence ID" value="MBW0468352.1"/>
    <property type="molecule type" value="Genomic_DNA"/>
</dbReference>
<protein>
    <submittedName>
        <fullName evidence="1">Uncharacterized protein</fullName>
    </submittedName>
</protein>
<dbReference type="OrthoDB" id="3039677at2759"/>